<dbReference type="InterPro" id="IPR006357">
    <property type="entry name" value="HAD-SF_hydro_IIA"/>
</dbReference>
<name>A0ABS6HD77_9PROT</name>
<evidence type="ECO:0000313" key="2">
    <source>
        <dbReference type="Proteomes" id="UP000689967"/>
    </source>
</evidence>
<comment type="caution">
    <text evidence="1">The sequence shown here is derived from an EMBL/GenBank/DDBJ whole genome shotgun (WGS) entry which is preliminary data.</text>
</comment>
<protein>
    <submittedName>
        <fullName evidence="1">TIGR01459 family HAD-type hydrolase</fullName>
    </submittedName>
</protein>
<dbReference type="InterPro" id="IPR006356">
    <property type="entry name" value="HAD-SF_hydro_IIA_hyp3"/>
</dbReference>
<dbReference type="Pfam" id="PF13344">
    <property type="entry name" value="Hydrolase_6"/>
    <property type="match status" value="1"/>
</dbReference>
<dbReference type="PANTHER" id="PTHR19288:SF90">
    <property type="entry name" value="OS08G0542600 PROTEIN"/>
    <property type="match status" value="1"/>
</dbReference>
<dbReference type="RefSeq" id="WP_216878322.1">
    <property type="nucleotide sequence ID" value="NZ_JAERQM010000007.1"/>
</dbReference>
<dbReference type="GO" id="GO:0016787">
    <property type="term" value="F:hydrolase activity"/>
    <property type="evidence" value="ECO:0007669"/>
    <property type="project" value="UniProtKB-KW"/>
</dbReference>
<keyword evidence="2" id="KW-1185">Reference proteome</keyword>
<dbReference type="EMBL" id="JAERQM010000007">
    <property type="protein sequence ID" value="MBU8546306.1"/>
    <property type="molecule type" value="Genomic_DNA"/>
</dbReference>
<sequence length="287" mass="30410">MMMLDGVASLADRYDGFILDLWGVVHDGRKPYPGVADALGRLKARGKRIAFLSNAPRRSFVVDALLTGMGLDRALWDGTMTSGELAWRHLKHRDRPDFAALGTRALHIGPERDLSVPAETDVVLVATAAEADFVLNTGPEPARGNTDIAPYREALAACAARQLPMLCVNPDRHVMVGDERVLCAGALADLYRELGGPTAIEIGKPDPACYPPVLELLGLTDRSRVVAIGDSPHTDLAGAQSAGIDAVWALTGLAAHAHGASPDPEVLAQVAATEGVRPVAALLGLRW</sequence>
<keyword evidence="1" id="KW-0378">Hydrolase</keyword>
<dbReference type="Pfam" id="PF13242">
    <property type="entry name" value="Hydrolase_like"/>
    <property type="match status" value="1"/>
</dbReference>
<reference evidence="1 2" key="1">
    <citation type="submission" date="2021-01" db="EMBL/GenBank/DDBJ databases">
        <title>Roseomonas sp. nov, a bacterium isolated from an oil production mixture in Yumen Oilfield.</title>
        <authorList>
            <person name="Wu D."/>
        </authorList>
    </citation>
    <scope>NUCLEOTIDE SEQUENCE [LARGE SCALE GENOMIC DNA]</scope>
    <source>
        <strain evidence="1 2">ROY-5-3</strain>
    </source>
</reference>
<evidence type="ECO:0000313" key="1">
    <source>
        <dbReference type="EMBL" id="MBU8546306.1"/>
    </source>
</evidence>
<accession>A0ABS6HD77</accession>
<organism evidence="1 2">
    <name type="scientific">Falsiroseomonas oleicola</name>
    <dbReference type="NCBI Taxonomy" id="2801474"/>
    <lineage>
        <taxon>Bacteria</taxon>
        <taxon>Pseudomonadati</taxon>
        <taxon>Pseudomonadota</taxon>
        <taxon>Alphaproteobacteria</taxon>
        <taxon>Acetobacterales</taxon>
        <taxon>Roseomonadaceae</taxon>
        <taxon>Falsiroseomonas</taxon>
    </lineage>
</organism>
<dbReference type="NCBIfam" id="TIGR01459">
    <property type="entry name" value="HAD-SF-IIA-hyp4"/>
    <property type="match status" value="1"/>
</dbReference>
<dbReference type="PANTHER" id="PTHR19288">
    <property type="entry name" value="4-NITROPHENYLPHOSPHATASE-RELATED"/>
    <property type="match status" value="1"/>
</dbReference>
<dbReference type="Proteomes" id="UP000689967">
    <property type="component" value="Unassembled WGS sequence"/>
</dbReference>
<gene>
    <name evidence="1" type="ORF">JJQ90_21475</name>
</gene>
<proteinExistence type="predicted"/>